<accession>A0A8T2J6N1</accession>
<gene>
    <name evidence="9" type="ORF">GDO86_006547</name>
</gene>
<evidence type="ECO:0000256" key="6">
    <source>
        <dbReference type="ARBA" id="ARBA00023163"/>
    </source>
</evidence>
<evidence type="ECO:0000259" key="8">
    <source>
        <dbReference type="Pfam" id="PF21886"/>
    </source>
</evidence>
<dbReference type="GO" id="GO:0017025">
    <property type="term" value="F:TBP-class protein binding"/>
    <property type="evidence" value="ECO:0007669"/>
    <property type="project" value="InterPro"/>
</dbReference>
<organism evidence="9 10">
    <name type="scientific">Hymenochirus boettgeri</name>
    <name type="common">Congo dwarf clawed frog</name>
    <dbReference type="NCBI Taxonomy" id="247094"/>
    <lineage>
        <taxon>Eukaryota</taxon>
        <taxon>Metazoa</taxon>
        <taxon>Chordata</taxon>
        <taxon>Craniata</taxon>
        <taxon>Vertebrata</taxon>
        <taxon>Euteleostomi</taxon>
        <taxon>Amphibia</taxon>
        <taxon>Batrachia</taxon>
        <taxon>Anura</taxon>
        <taxon>Pipoidea</taxon>
        <taxon>Pipidae</taxon>
        <taxon>Pipinae</taxon>
        <taxon>Hymenochirus</taxon>
    </lineage>
</organism>
<dbReference type="GO" id="GO:0005634">
    <property type="term" value="C:nucleus"/>
    <property type="evidence" value="ECO:0007669"/>
    <property type="project" value="TreeGrafter"/>
</dbReference>
<sequence length="329" mass="37955">MTIKKLCGVKRVRDLCRVLRLPNNFVDTAVCYFKQAFENPVFHLVHLQKKELLVGCCVYVTCRQNQWPLTMGTICSLIYTNQENLSSLYTDFVRVLKLDVPYLCIRELVKTHCKSFKLFQDFFPACPQYAEKLDKVSERTEQIVELASKTWLVTGRHPLPVITAACYLSWQSLQPSWRMSCKFTKFCRLSEVDRPVASMTRLNEIWDVILKLAAELPWLKMLPLNKKTVVLHLGDILKHRMFLLRRALTSTVTYSSSGPETVRSIDQPSCASVFLPPCLLNTKKRRYSVAFPCGSFDITGDEDISDSEIEQYLRTPAEIEEFQKAQSKM</sequence>
<reference evidence="9" key="1">
    <citation type="thesis" date="2020" institute="ProQuest LLC" country="789 East Eisenhower Parkway, Ann Arbor, MI, USA">
        <title>Comparative Genomics and Chromosome Evolution.</title>
        <authorList>
            <person name="Mudd A.B."/>
        </authorList>
    </citation>
    <scope>NUCLEOTIDE SEQUENCE</scope>
    <source>
        <strain evidence="9">Female2</strain>
        <tissue evidence="9">Blood</tissue>
    </source>
</reference>
<evidence type="ECO:0000256" key="5">
    <source>
        <dbReference type="ARBA" id="ARBA00023015"/>
    </source>
</evidence>
<evidence type="ECO:0000256" key="4">
    <source>
        <dbReference type="ARBA" id="ARBA00022833"/>
    </source>
</evidence>
<comment type="similarity">
    <text evidence="1">Belongs to the TFIIB family.</text>
</comment>
<keyword evidence="10" id="KW-1185">Reference proteome</keyword>
<protein>
    <submittedName>
        <fullName evidence="9">Uncharacterized protein</fullName>
    </submittedName>
</protein>
<dbReference type="OrthoDB" id="2121711at2759"/>
<dbReference type="EMBL" id="JAACNH010000006">
    <property type="protein sequence ID" value="KAG8440850.1"/>
    <property type="molecule type" value="Genomic_DNA"/>
</dbReference>
<name>A0A8T2J6N1_9PIPI</name>
<comment type="caution">
    <text evidence="9">The sequence shown here is derived from an EMBL/GenBank/DDBJ whole genome shotgun (WGS) entry which is preliminary data.</text>
</comment>
<keyword evidence="3" id="KW-0863">Zinc-finger</keyword>
<dbReference type="Gene3D" id="1.10.472.10">
    <property type="entry name" value="Cyclin-like"/>
    <property type="match status" value="2"/>
</dbReference>
<dbReference type="GO" id="GO:0008270">
    <property type="term" value="F:zinc ion binding"/>
    <property type="evidence" value="ECO:0007669"/>
    <property type="project" value="UniProtKB-KW"/>
</dbReference>
<evidence type="ECO:0000256" key="2">
    <source>
        <dbReference type="ARBA" id="ARBA00022737"/>
    </source>
</evidence>
<proteinExistence type="inferred from homology"/>
<feature type="domain" description="Transcription factor TFIIB cyclin-like" evidence="7">
    <location>
        <begin position="10"/>
        <end position="93"/>
    </location>
</feature>
<keyword evidence="5" id="KW-0805">Transcription regulation</keyword>
<dbReference type="InterPro" id="IPR013150">
    <property type="entry name" value="TFIIB_cyclin"/>
</dbReference>
<dbReference type="InterPro" id="IPR000812">
    <property type="entry name" value="TFIIB"/>
</dbReference>
<dbReference type="AlphaFoldDB" id="A0A8T2J6N1"/>
<dbReference type="EMBL" id="JAACNH010000006">
    <property type="protein sequence ID" value="KAG8440849.1"/>
    <property type="molecule type" value="Genomic_DNA"/>
</dbReference>
<dbReference type="Pfam" id="PF00382">
    <property type="entry name" value="TFIIB"/>
    <property type="match status" value="1"/>
</dbReference>
<keyword evidence="3" id="KW-0479">Metal-binding</keyword>
<keyword evidence="4" id="KW-0862">Zinc</keyword>
<dbReference type="GO" id="GO:0097550">
    <property type="term" value="C:transcription preinitiation complex"/>
    <property type="evidence" value="ECO:0007669"/>
    <property type="project" value="TreeGrafter"/>
</dbReference>
<dbReference type="PANTHER" id="PTHR11618:SF5">
    <property type="entry name" value="TRANSCRIPTION FACTOR IIIB 50 KDA SUBUNIT"/>
    <property type="match status" value="1"/>
</dbReference>
<keyword evidence="6" id="KW-0804">Transcription</keyword>
<dbReference type="InterPro" id="IPR054078">
    <property type="entry name" value="BRF2-like_C"/>
</dbReference>
<feature type="domain" description="BRF2-like C-terminal" evidence="8">
    <location>
        <begin position="104"/>
        <end position="241"/>
    </location>
</feature>
<dbReference type="GO" id="GO:0070897">
    <property type="term" value="P:transcription preinitiation complex assembly"/>
    <property type="evidence" value="ECO:0007669"/>
    <property type="project" value="InterPro"/>
</dbReference>
<dbReference type="Proteomes" id="UP000812440">
    <property type="component" value="Chromosome 3"/>
</dbReference>
<dbReference type="FunFam" id="1.10.472.10:FF:000046">
    <property type="entry name" value="Transcription factor IIIB 50 kDa subunit"/>
    <property type="match status" value="1"/>
</dbReference>
<dbReference type="PANTHER" id="PTHR11618">
    <property type="entry name" value="TRANSCRIPTION INITIATION FACTOR IIB-RELATED"/>
    <property type="match status" value="1"/>
</dbReference>
<dbReference type="InterPro" id="IPR036915">
    <property type="entry name" value="Cyclin-like_sf"/>
</dbReference>
<evidence type="ECO:0000313" key="9">
    <source>
        <dbReference type="EMBL" id="KAG8440849.1"/>
    </source>
</evidence>
<evidence type="ECO:0000256" key="1">
    <source>
        <dbReference type="ARBA" id="ARBA00010857"/>
    </source>
</evidence>
<evidence type="ECO:0000313" key="10">
    <source>
        <dbReference type="Proteomes" id="UP000812440"/>
    </source>
</evidence>
<dbReference type="CDD" id="cd20555">
    <property type="entry name" value="CYCLIN_BRF2"/>
    <property type="match status" value="1"/>
</dbReference>
<dbReference type="Pfam" id="PF21886">
    <property type="entry name" value="BRF2-like_C_cyclin_rpt"/>
    <property type="match status" value="1"/>
</dbReference>
<dbReference type="SUPFAM" id="SSF47954">
    <property type="entry name" value="Cyclin-like"/>
    <property type="match status" value="1"/>
</dbReference>
<keyword evidence="2" id="KW-0677">Repeat</keyword>
<evidence type="ECO:0000256" key="3">
    <source>
        <dbReference type="ARBA" id="ARBA00022771"/>
    </source>
</evidence>
<evidence type="ECO:0000259" key="7">
    <source>
        <dbReference type="Pfam" id="PF00382"/>
    </source>
</evidence>